<dbReference type="InterPro" id="IPR012340">
    <property type="entry name" value="NA-bd_OB-fold"/>
</dbReference>
<accession>A0A4R2FGY0</accession>
<keyword evidence="4" id="KW-0227">DNA damage</keyword>
<dbReference type="NCBIfam" id="NF006592">
    <property type="entry name" value="PRK09125.1"/>
    <property type="match status" value="1"/>
</dbReference>
<evidence type="ECO:0000313" key="8">
    <source>
        <dbReference type="EMBL" id="TCN90115.1"/>
    </source>
</evidence>
<reference evidence="8 9" key="1">
    <citation type="submission" date="2019-03" db="EMBL/GenBank/DDBJ databases">
        <title>Freshwater and sediment microbial communities from various areas in North America, analyzing microbe dynamics in response to fracking.</title>
        <authorList>
            <person name="Lamendella R."/>
        </authorList>
    </citation>
    <scope>NUCLEOTIDE SEQUENCE [LARGE SCALE GENOMIC DNA]</scope>
    <source>
        <strain evidence="8 9">74A</strain>
    </source>
</reference>
<dbReference type="GO" id="GO:0005524">
    <property type="term" value="F:ATP binding"/>
    <property type="evidence" value="ECO:0007669"/>
    <property type="project" value="InterPro"/>
</dbReference>
<evidence type="ECO:0000256" key="1">
    <source>
        <dbReference type="ARBA" id="ARBA00001968"/>
    </source>
</evidence>
<dbReference type="InterPro" id="IPR012310">
    <property type="entry name" value="DNA_ligase_ATP-dep_cent"/>
</dbReference>
<dbReference type="Pfam" id="PF14743">
    <property type="entry name" value="DNA_ligase_OB_2"/>
    <property type="match status" value="1"/>
</dbReference>
<organism evidence="8 9">
    <name type="scientific">Shewanella fodinae</name>
    <dbReference type="NCBI Taxonomy" id="552357"/>
    <lineage>
        <taxon>Bacteria</taxon>
        <taxon>Pseudomonadati</taxon>
        <taxon>Pseudomonadota</taxon>
        <taxon>Gammaproteobacteria</taxon>
        <taxon>Alteromonadales</taxon>
        <taxon>Shewanellaceae</taxon>
        <taxon>Shewanella</taxon>
    </lineage>
</organism>
<dbReference type="InterPro" id="IPR029319">
    <property type="entry name" value="DNA_ligase_OB"/>
</dbReference>
<sequence length="311" mass="34209">MRLIISATKFAILLGIIAGWLVIPLVVAATMPAPELAKVWKSQDDIRAFLVSEKLDGVRARWDGSRLLSRSGLVIDAPEWFTKGFPPQPLEGELWGGYGSFEAVSAAARSNGNDEAWRAIKLYLFDAPTIAGGFSERYQQFVAFSEFTPYLTVIPQRDIADNAELQRWLKEVLARGGEGLMLHRRNALYTSGRSDNLFKLKAVLDDEAQVLAVLPGKGKYQGMMGALLVETATGVQFRLGSGFSDAERANPPAIGSWVTFAYSGLTSKGKPRFARFLRLRSDYQLTHETATIPAANTVTPPINPTTETEPW</sequence>
<dbReference type="GO" id="GO:0003910">
    <property type="term" value="F:DNA ligase (ATP) activity"/>
    <property type="evidence" value="ECO:0007669"/>
    <property type="project" value="UniProtKB-EC"/>
</dbReference>
<evidence type="ECO:0000256" key="3">
    <source>
        <dbReference type="ARBA" id="ARBA00022705"/>
    </source>
</evidence>
<evidence type="ECO:0000259" key="7">
    <source>
        <dbReference type="PROSITE" id="PS50160"/>
    </source>
</evidence>
<evidence type="ECO:0000256" key="4">
    <source>
        <dbReference type="ARBA" id="ARBA00022763"/>
    </source>
</evidence>
<dbReference type="GO" id="GO:0006281">
    <property type="term" value="P:DNA repair"/>
    <property type="evidence" value="ECO:0007669"/>
    <property type="project" value="UniProtKB-KW"/>
</dbReference>
<dbReference type="CDD" id="cd07896">
    <property type="entry name" value="Adenylation_kDNA_ligase_like"/>
    <property type="match status" value="1"/>
</dbReference>
<gene>
    <name evidence="8" type="ORF">EDC91_10224</name>
</gene>
<evidence type="ECO:0000256" key="5">
    <source>
        <dbReference type="ARBA" id="ARBA00023204"/>
    </source>
</evidence>
<dbReference type="Gene3D" id="3.30.1490.70">
    <property type="match status" value="1"/>
</dbReference>
<keyword evidence="2 8" id="KW-0436">Ligase</keyword>
<comment type="catalytic activity">
    <reaction evidence="6">
        <text>ATP + (deoxyribonucleotide)n-3'-hydroxyl + 5'-phospho-(deoxyribonucleotide)m = (deoxyribonucleotide)n+m + AMP + diphosphate.</text>
        <dbReference type="EC" id="6.5.1.1"/>
    </reaction>
</comment>
<dbReference type="CDD" id="cd08041">
    <property type="entry name" value="OBF_kDNA_ligase_like"/>
    <property type="match status" value="1"/>
</dbReference>
<dbReference type="SUPFAM" id="SSF56091">
    <property type="entry name" value="DNA ligase/mRNA capping enzyme, catalytic domain"/>
    <property type="match status" value="1"/>
</dbReference>
<proteinExistence type="predicted"/>
<evidence type="ECO:0000256" key="2">
    <source>
        <dbReference type="ARBA" id="ARBA00022598"/>
    </source>
</evidence>
<dbReference type="PANTHER" id="PTHR47810">
    <property type="entry name" value="DNA LIGASE"/>
    <property type="match status" value="1"/>
</dbReference>
<dbReference type="SUPFAM" id="SSF50249">
    <property type="entry name" value="Nucleic acid-binding proteins"/>
    <property type="match status" value="1"/>
</dbReference>
<dbReference type="InterPro" id="IPR050326">
    <property type="entry name" value="NAD_dep_DNA_ligaseB"/>
</dbReference>
<dbReference type="Gene3D" id="2.40.50.140">
    <property type="entry name" value="Nucleic acid-binding proteins"/>
    <property type="match status" value="1"/>
</dbReference>
<keyword evidence="5" id="KW-0234">DNA repair</keyword>
<comment type="caution">
    <text evidence="8">The sequence shown here is derived from an EMBL/GenBank/DDBJ whole genome shotgun (WGS) entry which is preliminary data.</text>
</comment>
<dbReference type="OrthoDB" id="9782700at2"/>
<dbReference type="Pfam" id="PF01068">
    <property type="entry name" value="DNA_ligase_A_M"/>
    <property type="match status" value="1"/>
</dbReference>
<dbReference type="PROSITE" id="PS50160">
    <property type="entry name" value="DNA_LIGASE_A3"/>
    <property type="match status" value="1"/>
</dbReference>
<dbReference type="Gene3D" id="3.30.470.30">
    <property type="entry name" value="DNA ligase/mRNA capping enzyme"/>
    <property type="match status" value="1"/>
</dbReference>
<dbReference type="GO" id="GO:0006260">
    <property type="term" value="P:DNA replication"/>
    <property type="evidence" value="ECO:0007669"/>
    <property type="project" value="UniProtKB-KW"/>
</dbReference>
<evidence type="ECO:0000313" key="9">
    <source>
        <dbReference type="Proteomes" id="UP000294832"/>
    </source>
</evidence>
<protein>
    <submittedName>
        <fullName evidence="8">DNA ligase-1</fullName>
    </submittedName>
</protein>
<comment type="cofactor">
    <cofactor evidence="1">
        <name>a divalent metal cation</name>
        <dbReference type="ChEBI" id="CHEBI:60240"/>
    </cofactor>
</comment>
<feature type="domain" description="ATP-dependent DNA ligase family profile" evidence="7">
    <location>
        <begin position="122"/>
        <end position="233"/>
    </location>
</feature>
<keyword evidence="3" id="KW-0235">DNA replication</keyword>
<dbReference type="AlphaFoldDB" id="A0A4R2FGY0"/>
<dbReference type="PANTHER" id="PTHR47810:SF1">
    <property type="entry name" value="DNA LIGASE B"/>
    <property type="match status" value="1"/>
</dbReference>
<dbReference type="RefSeq" id="WP_133037552.1">
    <property type="nucleotide sequence ID" value="NZ_SLWF01000002.1"/>
</dbReference>
<dbReference type="GO" id="GO:0006310">
    <property type="term" value="P:DNA recombination"/>
    <property type="evidence" value="ECO:0007669"/>
    <property type="project" value="InterPro"/>
</dbReference>
<keyword evidence="9" id="KW-1185">Reference proteome</keyword>
<name>A0A4R2FGY0_9GAMM</name>
<evidence type="ECO:0000256" key="6">
    <source>
        <dbReference type="ARBA" id="ARBA00034003"/>
    </source>
</evidence>
<dbReference type="EMBL" id="SLWF01000002">
    <property type="protein sequence ID" value="TCN90115.1"/>
    <property type="molecule type" value="Genomic_DNA"/>
</dbReference>
<dbReference type="Proteomes" id="UP000294832">
    <property type="component" value="Unassembled WGS sequence"/>
</dbReference>